<reference evidence="1 2" key="1">
    <citation type="journal article" date="2017" name="Int. J. Syst. Evol. Microbiol.">
        <title>Oleiagrimonas citrea sp. nov., a marine bacterium isolated from tidal flat sediment and emended description of the genus Oleiagrimonas Fang et al. 2015 and Oleiagrimonas soli.</title>
        <authorList>
            <person name="Yang S.H."/>
            <person name="Seo H.S."/>
            <person name="Seong C.N."/>
            <person name="Kwon K.K."/>
        </authorList>
    </citation>
    <scope>NUCLEOTIDE SEQUENCE [LARGE SCALE GENOMIC DNA]</scope>
    <source>
        <strain evidence="1 2">MEBiC09124</strain>
    </source>
</reference>
<comment type="caution">
    <text evidence="1">The sequence shown here is derived from an EMBL/GenBank/DDBJ whole genome shotgun (WGS) entry which is preliminary data.</text>
</comment>
<keyword evidence="2" id="KW-1185">Reference proteome</keyword>
<dbReference type="RefSeq" id="WP_168609875.1">
    <property type="nucleotide sequence ID" value="NZ_JAAZQD010000006.1"/>
</dbReference>
<dbReference type="AlphaFoldDB" id="A0A846ZRJ2"/>
<name>A0A846ZRJ2_9GAMM</name>
<accession>A0A846ZRJ2</accession>
<proteinExistence type="predicted"/>
<dbReference type="EMBL" id="JAAZQD010000006">
    <property type="protein sequence ID" value="NKZ40053.1"/>
    <property type="molecule type" value="Genomic_DNA"/>
</dbReference>
<organism evidence="1 2">
    <name type="scientific">Oleiagrimonas citrea</name>
    <dbReference type="NCBI Taxonomy" id="1665687"/>
    <lineage>
        <taxon>Bacteria</taxon>
        <taxon>Pseudomonadati</taxon>
        <taxon>Pseudomonadota</taxon>
        <taxon>Gammaproteobacteria</taxon>
        <taxon>Lysobacterales</taxon>
        <taxon>Rhodanobacteraceae</taxon>
        <taxon>Oleiagrimonas</taxon>
    </lineage>
</organism>
<protein>
    <submittedName>
        <fullName evidence="1">DUF2007 domain-containing protein</fullName>
    </submittedName>
</protein>
<dbReference type="Proteomes" id="UP000541636">
    <property type="component" value="Unassembled WGS sequence"/>
</dbReference>
<evidence type="ECO:0000313" key="1">
    <source>
        <dbReference type="EMBL" id="NKZ40053.1"/>
    </source>
</evidence>
<evidence type="ECO:0000313" key="2">
    <source>
        <dbReference type="Proteomes" id="UP000541636"/>
    </source>
</evidence>
<gene>
    <name evidence="1" type="ORF">HF690_13930</name>
</gene>
<sequence length="139" mass="15608">MLVTLARFLDPWEAYVVRARLEAEGIPATVAYAHHAIVNWPMSLALGGTAVQVPACFLTLSRTLLTEYRTGVLEEQLNQDIGACSEHCPHCGATDFKRTMTLHQRIGALFIVLFVAAYPTRRSRFICRKCGGRWNWGEE</sequence>